<keyword evidence="2" id="KW-1185">Reference proteome</keyword>
<proteinExistence type="predicted"/>
<evidence type="ECO:0000313" key="1">
    <source>
        <dbReference type="EMBL" id="KAK8540082.1"/>
    </source>
</evidence>
<dbReference type="Proteomes" id="UP001472677">
    <property type="component" value="Unassembled WGS sequence"/>
</dbReference>
<dbReference type="EMBL" id="JBBPBM010000025">
    <property type="protein sequence ID" value="KAK8540082.1"/>
    <property type="molecule type" value="Genomic_DNA"/>
</dbReference>
<protein>
    <submittedName>
        <fullName evidence="1">Uncharacterized protein</fullName>
    </submittedName>
</protein>
<accession>A0ABR2DK22</accession>
<name>A0ABR2DK22_9ROSI</name>
<gene>
    <name evidence="1" type="ORF">V6N12_046375</name>
</gene>
<comment type="caution">
    <text evidence="1">The sequence shown here is derived from an EMBL/GenBank/DDBJ whole genome shotgun (WGS) entry which is preliminary data.</text>
</comment>
<organism evidence="1 2">
    <name type="scientific">Hibiscus sabdariffa</name>
    <name type="common">roselle</name>
    <dbReference type="NCBI Taxonomy" id="183260"/>
    <lineage>
        <taxon>Eukaryota</taxon>
        <taxon>Viridiplantae</taxon>
        <taxon>Streptophyta</taxon>
        <taxon>Embryophyta</taxon>
        <taxon>Tracheophyta</taxon>
        <taxon>Spermatophyta</taxon>
        <taxon>Magnoliopsida</taxon>
        <taxon>eudicotyledons</taxon>
        <taxon>Gunneridae</taxon>
        <taxon>Pentapetalae</taxon>
        <taxon>rosids</taxon>
        <taxon>malvids</taxon>
        <taxon>Malvales</taxon>
        <taxon>Malvaceae</taxon>
        <taxon>Malvoideae</taxon>
        <taxon>Hibiscus</taxon>
    </lineage>
</organism>
<evidence type="ECO:0000313" key="2">
    <source>
        <dbReference type="Proteomes" id="UP001472677"/>
    </source>
</evidence>
<reference evidence="1 2" key="1">
    <citation type="journal article" date="2024" name="G3 (Bethesda)">
        <title>Genome assembly of Hibiscus sabdariffa L. provides insights into metabolisms of medicinal natural products.</title>
        <authorList>
            <person name="Kim T."/>
        </authorList>
    </citation>
    <scope>NUCLEOTIDE SEQUENCE [LARGE SCALE GENOMIC DNA]</scope>
    <source>
        <strain evidence="1">TK-2024</strain>
        <tissue evidence="1">Old leaves</tissue>
    </source>
</reference>
<sequence length="219" mass="24477">MKKIELVCVNQKALDHLNVKANSTTISKAMEKVDFSNLLTSTRWINEGLDFTRGYLKNDLISEKHEIMINKYTGLCARPLHGTSQSSSLPGEPFNSAFSNSSTIKKLSNKKDVNSGIEINKCMGEWMANTFHDMYLSADGKRILCGESSSEFSSSKKVLLNQIFEGVIELSHGNWGDEGFGPIASETCLKLVLFPTTTMIILILPNDHYRVQVRTYGSW</sequence>